<evidence type="ECO:0000313" key="11">
    <source>
        <dbReference type="EMBL" id="CAA7601749.1"/>
    </source>
</evidence>
<dbReference type="EC" id="2.5.1.61" evidence="8"/>
<evidence type="ECO:0000256" key="2">
    <source>
        <dbReference type="ARBA" id="ARBA00004735"/>
    </source>
</evidence>
<dbReference type="KEGG" id="aacx:DEACI_2417"/>
<sequence>MNIWRIGTRDSALALWQAEWVRDRLEGVYPEQEFVLVPVKTKGDKILDVPLAKIGDKGLFTKELEAALLRGEIDLAVHSLKDLPTVLPDGLVIAAYCAREEARDVFLGRGGAGLRDLPWGAIIGTSSLRRKAQLRYFRPDLRFSDLRGNLQTRWRKLEESEMAGIVLAAAGVKRLGWEERITEVIPEEIVLPAVGQGSIAVEIAASRRDMKEKLNRLNHRETEQAVVAERALMRRLEGGCQVPIGALARLEADKIRLKAMVASLDGTRILRAQTYGDNPATVGLEAAERLLGQGAGEILAALK</sequence>
<dbReference type="InterPro" id="IPR022419">
    <property type="entry name" value="Porphobilin_deaminase_cofac_BS"/>
</dbReference>
<evidence type="ECO:0000259" key="9">
    <source>
        <dbReference type="Pfam" id="PF01379"/>
    </source>
</evidence>
<dbReference type="PIRSF" id="PIRSF001438">
    <property type="entry name" value="4pyrrol_synth_OHMeBilane_synth"/>
    <property type="match status" value="1"/>
</dbReference>
<evidence type="ECO:0000313" key="12">
    <source>
        <dbReference type="EMBL" id="CEJ09032.1"/>
    </source>
</evidence>
<evidence type="ECO:0000256" key="5">
    <source>
        <dbReference type="ARBA" id="ARBA00022679"/>
    </source>
</evidence>
<dbReference type="FunFam" id="3.40.190.10:FF:000005">
    <property type="entry name" value="Porphobilinogen deaminase"/>
    <property type="match status" value="1"/>
</dbReference>
<dbReference type="PANTHER" id="PTHR11557">
    <property type="entry name" value="PORPHOBILINOGEN DEAMINASE"/>
    <property type="match status" value="1"/>
</dbReference>
<evidence type="ECO:0000256" key="6">
    <source>
        <dbReference type="ARBA" id="ARBA00023244"/>
    </source>
</evidence>
<dbReference type="Proteomes" id="UP001071230">
    <property type="component" value="Unassembled WGS sequence"/>
</dbReference>
<dbReference type="InterPro" id="IPR036803">
    <property type="entry name" value="Porphobilinogen_deaminase_C_sf"/>
</dbReference>
<evidence type="ECO:0000259" key="10">
    <source>
        <dbReference type="Pfam" id="PF03900"/>
    </source>
</evidence>
<dbReference type="AlphaFoldDB" id="A0A8S0W8D1"/>
<dbReference type="CDD" id="cd13646">
    <property type="entry name" value="PBP2_EcHMBS_like"/>
    <property type="match status" value="1"/>
</dbReference>
<dbReference type="EMBL" id="CDGJ01000110">
    <property type="protein sequence ID" value="CEJ09032.1"/>
    <property type="molecule type" value="Genomic_DNA"/>
</dbReference>
<dbReference type="PROSITE" id="PS00533">
    <property type="entry name" value="PORPHOBILINOGEN_DEAM"/>
    <property type="match status" value="1"/>
</dbReference>
<reference evidence="12" key="1">
    <citation type="submission" date="2014-11" db="EMBL/GenBank/DDBJ databases">
        <authorList>
            <person name="Hornung B.V."/>
        </authorList>
    </citation>
    <scope>NUCLEOTIDE SEQUENCE</scope>
    <source>
        <strain evidence="12">INE</strain>
    </source>
</reference>
<comment type="similarity">
    <text evidence="3 8">Belongs to the HMBS family.</text>
</comment>
<dbReference type="GO" id="GO:0005737">
    <property type="term" value="C:cytoplasm"/>
    <property type="evidence" value="ECO:0007669"/>
    <property type="project" value="UniProtKB-UniRule"/>
</dbReference>
<accession>A0A8S0W8D1</accession>
<comment type="catalytic activity">
    <reaction evidence="7 8">
        <text>4 porphobilinogen + H2O = hydroxymethylbilane + 4 NH4(+)</text>
        <dbReference type="Rhea" id="RHEA:13185"/>
        <dbReference type="ChEBI" id="CHEBI:15377"/>
        <dbReference type="ChEBI" id="CHEBI:28938"/>
        <dbReference type="ChEBI" id="CHEBI:57845"/>
        <dbReference type="ChEBI" id="CHEBI:58126"/>
        <dbReference type="EC" id="2.5.1.61"/>
    </reaction>
</comment>
<dbReference type="Gene3D" id="3.40.190.10">
    <property type="entry name" value="Periplasmic binding protein-like II"/>
    <property type="match status" value="2"/>
</dbReference>
<dbReference type="Pfam" id="PF03900">
    <property type="entry name" value="Porphobil_deamC"/>
    <property type="match status" value="1"/>
</dbReference>
<dbReference type="InterPro" id="IPR022418">
    <property type="entry name" value="Porphobilinogen_deaminase_C"/>
</dbReference>
<reference evidence="11" key="2">
    <citation type="submission" date="2020-01" db="EMBL/GenBank/DDBJ databases">
        <authorList>
            <person name="Hornung B."/>
        </authorList>
    </citation>
    <scope>NUCLEOTIDE SEQUENCE</scope>
    <source>
        <strain evidence="11">PacBioINE</strain>
    </source>
</reference>
<name>A0A8S0W8D1_9FIRM</name>
<dbReference type="InterPro" id="IPR022417">
    <property type="entry name" value="Porphobilin_deaminase_N"/>
</dbReference>
<dbReference type="InterPro" id="IPR000860">
    <property type="entry name" value="HemC"/>
</dbReference>
<protein>
    <recommendedName>
        <fullName evidence="8">Porphobilinogen deaminase</fullName>
        <shortName evidence="8">PBG</shortName>
        <ecNumber evidence="8">2.5.1.61</ecNumber>
    </recommendedName>
    <alternativeName>
        <fullName evidence="8">Hydroxymethylbilane synthase</fullName>
        <shortName evidence="8">HMBS</shortName>
    </alternativeName>
    <alternativeName>
        <fullName evidence="8">Pre-uroporphyrinogen synthase</fullName>
    </alternativeName>
</protein>
<feature type="domain" description="Porphobilinogen deaminase N-terminal" evidence="9">
    <location>
        <begin position="5"/>
        <end position="211"/>
    </location>
</feature>
<organism evidence="11">
    <name type="scientific">Acididesulfobacillus acetoxydans</name>
    <dbReference type="NCBI Taxonomy" id="1561005"/>
    <lineage>
        <taxon>Bacteria</taxon>
        <taxon>Bacillati</taxon>
        <taxon>Bacillota</taxon>
        <taxon>Clostridia</taxon>
        <taxon>Eubacteriales</taxon>
        <taxon>Peptococcaceae</taxon>
        <taxon>Acididesulfobacillus</taxon>
    </lineage>
</organism>
<keyword evidence="6 8" id="KW-0627">Porphyrin biosynthesis</keyword>
<dbReference type="PRINTS" id="PR00151">
    <property type="entry name" value="PORPHBDMNASE"/>
</dbReference>
<evidence type="ECO:0000313" key="13">
    <source>
        <dbReference type="Proteomes" id="UP001071230"/>
    </source>
</evidence>
<evidence type="ECO:0000256" key="3">
    <source>
        <dbReference type="ARBA" id="ARBA00005638"/>
    </source>
</evidence>
<feature type="modified residue" description="S-(dipyrrolylmethanemethyl)cysteine" evidence="8">
    <location>
        <position position="240"/>
    </location>
</feature>
<dbReference type="GO" id="GO:0006782">
    <property type="term" value="P:protoporphyrinogen IX biosynthetic process"/>
    <property type="evidence" value="ECO:0007669"/>
    <property type="project" value="UniProtKB-UniRule"/>
</dbReference>
<dbReference type="RefSeq" id="WP_240985235.1">
    <property type="nucleotide sequence ID" value="NZ_CDGJ01000110.1"/>
</dbReference>
<dbReference type="PANTHER" id="PTHR11557:SF0">
    <property type="entry name" value="PORPHOBILINOGEN DEAMINASE"/>
    <property type="match status" value="1"/>
</dbReference>
<feature type="domain" description="Porphobilinogen deaminase C-terminal" evidence="10">
    <location>
        <begin position="225"/>
        <end position="291"/>
    </location>
</feature>
<dbReference type="Pfam" id="PF01379">
    <property type="entry name" value="Porphobil_deam"/>
    <property type="match status" value="1"/>
</dbReference>
<dbReference type="NCBIfam" id="TIGR00212">
    <property type="entry name" value="hemC"/>
    <property type="match status" value="1"/>
</dbReference>
<dbReference type="Proteomes" id="UP000836597">
    <property type="component" value="Chromosome"/>
</dbReference>
<comment type="function">
    <text evidence="1 8">Tetrapolymerization of the monopyrrole PBG into the hydroxymethylbilane pre-uroporphyrinogen in several discrete steps.</text>
</comment>
<dbReference type="SUPFAM" id="SSF53850">
    <property type="entry name" value="Periplasmic binding protein-like II"/>
    <property type="match status" value="1"/>
</dbReference>
<comment type="subunit">
    <text evidence="4 8">Monomer.</text>
</comment>
<dbReference type="FunFam" id="3.40.190.10:FF:000004">
    <property type="entry name" value="Porphobilinogen deaminase"/>
    <property type="match status" value="1"/>
</dbReference>
<gene>
    <name evidence="8" type="primary">hemC</name>
    <name evidence="11" type="ORF">DEACI_2417</name>
    <name evidence="12" type="ORF">DEACI_3515</name>
</gene>
<comment type="miscellaneous">
    <text evidence="8">The porphobilinogen subunits are added to the dipyrromethane group.</text>
</comment>
<comment type="cofactor">
    <cofactor evidence="8">
        <name>dipyrromethane</name>
        <dbReference type="ChEBI" id="CHEBI:60342"/>
    </cofactor>
    <text evidence="8">Binds 1 dipyrromethane group covalently.</text>
</comment>
<evidence type="ECO:0000256" key="1">
    <source>
        <dbReference type="ARBA" id="ARBA00002869"/>
    </source>
</evidence>
<evidence type="ECO:0000256" key="4">
    <source>
        <dbReference type="ARBA" id="ARBA00011245"/>
    </source>
</evidence>
<dbReference type="Gene3D" id="3.30.160.40">
    <property type="entry name" value="Porphobilinogen deaminase, C-terminal domain"/>
    <property type="match status" value="1"/>
</dbReference>
<evidence type="ECO:0000256" key="8">
    <source>
        <dbReference type="HAMAP-Rule" id="MF_00260"/>
    </source>
</evidence>
<keyword evidence="5 8" id="KW-0808">Transferase</keyword>
<keyword evidence="13" id="KW-1185">Reference proteome</keyword>
<dbReference type="EMBL" id="LR746496">
    <property type="protein sequence ID" value="CAA7601749.1"/>
    <property type="molecule type" value="Genomic_DNA"/>
</dbReference>
<comment type="pathway">
    <text evidence="2">Porphyrin-containing compound metabolism; protoporphyrin-IX biosynthesis; coproporphyrinogen-III from 5-aminolevulinate: step 2/4.</text>
</comment>
<dbReference type="HAMAP" id="MF_00260">
    <property type="entry name" value="Porphobil_deam"/>
    <property type="match status" value="1"/>
</dbReference>
<dbReference type="GO" id="GO:0004418">
    <property type="term" value="F:hydroxymethylbilane synthase activity"/>
    <property type="evidence" value="ECO:0007669"/>
    <property type="project" value="UniProtKB-UniRule"/>
</dbReference>
<dbReference type="SUPFAM" id="SSF54782">
    <property type="entry name" value="Porphobilinogen deaminase (hydroxymethylbilane synthase), C-terminal domain"/>
    <property type="match status" value="1"/>
</dbReference>
<proteinExistence type="inferred from homology"/>
<evidence type="ECO:0000256" key="7">
    <source>
        <dbReference type="ARBA" id="ARBA00048169"/>
    </source>
</evidence>